<gene>
    <name evidence="10" type="ORF">BB561_003285</name>
</gene>
<dbReference type="InterPro" id="IPR023213">
    <property type="entry name" value="CAT-like_dom_sf"/>
</dbReference>
<evidence type="ECO:0000256" key="6">
    <source>
        <dbReference type="RuleBase" id="RU361137"/>
    </source>
</evidence>
<evidence type="ECO:0000259" key="8">
    <source>
        <dbReference type="PROSITE" id="PS50968"/>
    </source>
</evidence>
<dbReference type="FunFam" id="3.30.559.10:FF:000003">
    <property type="entry name" value="Acetyltransferase component of pyruvate dehydrogenase complex"/>
    <property type="match status" value="1"/>
</dbReference>
<dbReference type="Pfam" id="PF02817">
    <property type="entry name" value="E3_binding"/>
    <property type="match status" value="1"/>
</dbReference>
<feature type="domain" description="Lipoyl-binding" evidence="8">
    <location>
        <begin position="75"/>
        <end position="151"/>
    </location>
</feature>
<evidence type="ECO:0000256" key="1">
    <source>
        <dbReference type="ARBA" id="ARBA00007317"/>
    </source>
</evidence>
<evidence type="ECO:0000313" key="10">
    <source>
        <dbReference type="EMBL" id="PVU93434.1"/>
    </source>
</evidence>
<dbReference type="InterPro" id="IPR000089">
    <property type="entry name" value="Biotin_lipoyl"/>
</dbReference>
<comment type="similarity">
    <text evidence="1 6">Belongs to the 2-oxoacid dehydrogenase family.</text>
</comment>
<dbReference type="InterPro" id="IPR006257">
    <property type="entry name" value="LAT1"/>
</dbReference>
<dbReference type="Gene3D" id="2.40.50.100">
    <property type="match status" value="1"/>
</dbReference>
<dbReference type="STRING" id="133385.A0A2T9YMD3"/>
<dbReference type="GO" id="GO:0005739">
    <property type="term" value="C:mitochondrion"/>
    <property type="evidence" value="ECO:0007669"/>
    <property type="project" value="UniProtKB-SubCell"/>
</dbReference>
<dbReference type="OrthoDB" id="537444at2759"/>
<comment type="subcellular location">
    <subcellularLocation>
        <location evidence="6">Mitochondrion</location>
    </subcellularLocation>
</comment>
<dbReference type="PROSITE" id="PS50968">
    <property type="entry name" value="BIOTINYL_LIPOYL"/>
    <property type="match status" value="1"/>
</dbReference>
<dbReference type="NCBIfam" id="TIGR01349">
    <property type="entry name" value="PDHac_trf_mito"/>
    <property type="match status" value="1"/>
</dbReference>
<accession>A0A2T9YMD3</accession>
<feature type="region of interest" description="Disordered" evidence="7">
    <location>
        <begin position="167"/>
        <end position="195"/>
    </location>
</feature>
<name>A0A2T9YMD3_9FUNG</name>
<sequence>MLLSTRISAQRATARLSNVCSRRLLSLIQAKAYSVSSRTGSVASQRSPYSLKNHAGLSALGYTGRFYSSSSYPEHIVVNMPALSPTMEMGNVGTWKKQIGDKLEPGDVLVEIETDKAQMDFEFQDYGYLAKILVDSGSKDVKIESPIAIVVDEESKVAAFANYTTPEASAPASTPEVSAAPSASEASLTPQSSETLKTQSLEAGSFESAQAGERIFASPLAKAIAKENDVSLLHIKGSGPNGRIVKVDVLSHIEKAKAQKQTAAQAVANETSAQTTPAAPASTPASQEPLSAGYTDIPLSNMRKVIASRLAESKSTIPHYVVSTQVSIDSMMKVRAALNEASEGRYKLTVNDFIVKAVGLSLKQVPAVNSSWRETFIRQNHHADIAIATSTPTGLITPIVTTCDAKGLETISNEVKSLAARAKVGKLAPHEYQGGSFTISNLGMYGVSSFTAIINPPHAAILSVGTSIPRMVPDESSEKGFRVVNEITFTLNSDHRVVDGATSAEFLQAFKKYLENPLTMLL</sequence>
<dbReference type="Pfam" id="PF00198">
    <property type="entry name" value="2-oxoacid_dh"/>
    <property type="match status" value="1"/>
</dbReference>
<dbReference type="SUPFAM" id="SSF51230">
    <property type="entry name" value="Single hybrid motif"/>
    <property type="match status" value="1"/>
</dbReference>
<feature type="region of interest" description="Disordered" evidence="7">
    <location>
        <begin position="261"/>
        <end position="293"/>
    </location>
</feature>
<dbReference type="SUPFAM" id="SSF52777">
    <property type="entry name" value="CoA-dependent acyltransferases"/>
    <property type="match status" value="1"/>
</dbReference>
<dbReference type="PROSITE" id="PS00189">
    <property type="entry name" value="LIPOYL"/>
    <property type="match status" value="1"/>
</dbReference>
<dbReference type="EC" id="2.3.1.12" evidence="6"/>
<dbReference type="InterPro" id="IPR011053">
    <property type="entry name" value="Single_hybrid_motif"/>
</dbReference>
<keyword evidence="3 6" id="KW-0450">Lipoyl</keyword>
<dbReference type="PANTHER" id="PTHR23151">
    <property type="entry name" value="DIHYDROLIPOAMIDE ACETYL/SUCCINYL-TRANSFERASE-RELATED"/>
    <property type="match status" value="1"/>
</dbReference>
<keyword evidence="5 6" id="KW-0012">Acyltransferase</keyword>
<dbReference type="Pfam" id="PF00364">
    <property type="entry name" value="Biotin_lipoyl"/>
    <property type="match status" value="1"/>
</dbReference>
<dbReference type="CDD" id="cd06849">
    <property type="entry name" value="lipoyl_domain"/>
    <property type="match status" value="1"/>
</dbReference>
<evidence type="ECO:0000256" key="7">
    <source>
        <dbReference type="SAM" id="MobiDB-lite"/>
    </source>
</evidence>
<evidence type="ECO:0000259" key="9">
    <source>
        <dbReference type="PROSITE" id="PS51826"/>
    </source>
</evidence>
<dbReference type="InterPro" id="IPR003016">
    <property type="entry name" value="2-oxoA_DH_lipoyl-BS"/>
</dbReference>
<dbReference type="PANTHER" id="PTHR23151:SF90">
    <property type="entry name" value="DIHYDROLIPOYLLYSINE-RESIDUE ACETYLTRANSFERASE COMPONENT OF PYRUVATE DEHYDROGENASE COMPLEX, MITOCHONDRIAL-RELATED"/>
    <property type="match status" value="1"/>
</dbReference>
<protein>
    <recommendedName>
        <fullName evidence="6">Acetyltransferase component of pyruvate dehydrogenase complex</fullName>
        <ecNumber evidence="6">2.3.1.12</ecNumber>
    </recommendedName>
</protein>
<dbReference type="InterPro" id="IPR001078">
    <property type="entry name" value="2-oxoacid_DH_actylTfrase"/>
</dbReference>
<dbReference type="InterPro" id="IPR045257">
    <property type="entry name" value="E2/Pdx1"/>
</dbReference>
<dbReference type="AlphaFoldDB" id="A0A2T9YMD3"/>
<dbReference type="EMBL" id="MBFR01000129">
    <property type="protein sequence ID" value="PVU93434.1"/>
    <property type="molecule type" value="Genomic_DNA"/>
</dbReference>
<comment type="catalytic activity">
    <reaction evidence="6">
        <text>N(6)-[(R)-dihydrolipoyl]-L-lysyl-[protein] + acetyl-CoA = N(6)-[(R)-S(8)-acetyldihydrolipoyl]-L-lysyl-[protein] + CoA</text>
        <dbReference type="Rhea" id="RHEA:17017"/>
        <dbReference type="Rhea" id="RHEA-COMP:10475"/>
        <dbReference type="Rhea" id="RHEA-COMP:10478"/>
        <dbReference type="ChEBI" id="CHEBI:57287"/>
        <dbReference type="ChEBI" id="CHEBI:57288"/>
        <dbReference type="ChEBI" id="CHEBI:83100"/>
        <dbReference type="ChEBI" id="CHEBI:83111"/>
        <dbReference type="EC" id="2.3.1.12"/>
    </reaction>
</comment>
<comment type="cofactor">
    <cofactor evidence="6">
        <name>(R)-lipoate</name>
        <dbReference type="ChEBI" id="CHEBI:83088"/>
    </cofactor>
    <text evidence="6">Binds 1 lipoyl cofactor covalently.</text>
</comment>
<comment type="function">
    <text evidence="6">The pyruvate dehydrogenase complex catalyzes the overall conversion of pyruvate to acetyl-CoA and CO(2).</text>
</comment>
<feature type="compositionally biased region" description="Low complexity" evidence="7">
    <location>
        <begin position="167"/>
        <end position="187"/>
    </location>
</feature>
<organism evidence="10 11">
    <name type="scientific">Smittium simulii</name>
    <dbReference type="NCBI Taxonomy" id="133385"/>
    <lineage>
        <taxon>Eukaryota</taxon>
        <taxon>Fungi</taxon>
        <taxon>Fungi incertae sedis</taxon>
        <taxon>Zoopagomycota</taxon>
        <taxon>Kickxellomycotina</taxon>
        <taxon>Harpellomycetes</taxon>
        <taxon>Harpellales</taxon>
        <taxon>Legeriomycetaceae</taxon>
        <taxon>Smittium</taxon>
    </lineage>
</organism>
<reference evidence="10 11" key="1">
    <citation type="journal article" date="2018" name="MBio">
        <title>Comparative Genomics Reveals the Core Gene Toolbox for the Fungus-Insect Symbiosis.</title>
        <authorList>
            <person name="Wang Y."/>
            <person name="Stata M."/>
            <person name="Wang W."/>
            <person name="Stajich J.E."/>
            <person name="White M.M."/>
            <person name="Moncalvo J.M."/>
        </authorList>
    </citation>
    <scope>NUCLEOTIDE SEQUENCE [LARGE SCALE GENOMIC DNA]</scope>
    <source>
        <strain evidence="10 11">SWE-8-4</strain>
    </source>
</reference>
<dbReference type="GO" id="GO:0006086">
    <property type="term" value="P:pyruvate decarboxylation to acetyl-CoA"/>
    <property type="evidence" value="ECO:0007669"/>
    <property type="project" value="InterPro"/>
</dbReference>
<dbReference type="InterPro" id="IPR004167">
    <property type="entry name" value="PSBD"/>
</dbReference>
<dbReference type="GO" id="GO:0045254">
    <property type="term" value="C:pyruvate dehydrogenase complex"/>
    <property type="evidence" value="ECO:0007669"/>
    <property type="project" value="UniProtKB-UniRule"/>
</dbReference>
<evidence type="ECO:0000256" key="2">
    <source>
        <dbReference type="ARBA" id="ARBA00022679"/>
    </source>
</evidence>
<comment type="caution">
    <text evidence="10">The sequence shown here is derived from an EMBL/GenBank/DDBJ whole genome shotgun (WGS) entry which is preliminary data.</text>
</comment>
<dbReference type="SUPFAM" id="SSF47005">
    <property type="entry name" value="Peripheral subunit-binding domain of 2-oxo acid dehydrogenase complex"/>
    <property type="match status" value="1"/>
</dbReference>
<keyword evidence="11" id="KW-1185">Reference proteome</keyword>
<keyword evidence="2 6" id="KW-0808">Transferase</keyword>
<feature type="compositionally biased region" description="Low complexity" evidence="7">
    <location>
        <begin position="261"/>
        <end position="289"/>
    </location>
</feature>
<dbReference type="Proteomes" id="UP000245383">
    <property type="component" value="Unassembled WGS sequence"/>
</dbReference>
<dbReference type="Gene3D" id="4.10.320.10">
    <property type="entry name" value="E3-binding domain"/>
    <property type="match status" value="1"/>
</dbReference>
<proteinExistence type="inferred from homology"/>
<evidence type="ECO:0000313" key="11">
    <source>
        <dbReference type="Proteomes" id="UP000245383"/>
    </source>
</evidence>
<dbReference type="PROSITE" id="PS51826">
    <property type="entry name" value="PSBD"/>
    <property type="match status" value="1"/>
</dbReference>
<dbReference type="GO" id="GO:0004742">
    <property type="term" value="F:dihydrolipoyllysine-residue acetyltransferase activity"/>
    <property type="evidence" value="ECO:0007669"/>
    <property type="project" value="UniProtKB-UniRule"/>
</dbReference>
<dbReference type="Gene3D" id="3.30.559.10">
    <property type="entry name" value="Chloramphenicol acetyltransferase-like domain"/>
    <property type="match status" value="1"/>
</dbReference>
<dbReference type="InterPro" id="IPR036625">
    <property type="entry name" value="E3-bd_dom_sf"/>
</dbReference>
<feature type="domain" description="Peripheral subunit-binding (PSBD)" evidence="9">
    <location>
        <begin position="216"/>
        <end position="253"/>
    </location>
</feature>
<dbReference type="FunFam" id="2.40.50.100:FF:000010">
    <property type="entry name" value="Acetyltransferase component of pyruvate dehydrogenase complex"/>
    <property type="match status" value="1"/>
</dbReference>
<evidence type="ECO:0000256" key="5">
    <source>
        <dbReference type="ARBA" id="ARBA00023315"/>
    </source>
</evidence>
<evidence type="ECO:0000256" key="3">
    <source>
        <dbReference type="ARBA" id="ARBA00022823"/>
    </source>
</evidence>
<keyword evidence="4" id="KW-0809">Transit peptide</keyword>
<evidence type="ECO:0000256" key="4">
    <source>
        <dbReference type="ARBA" id="ARBA00022946"/>
    </source>
</evidence>